<name>A0AAD3E6S1_9CHLO</name>
<dbReference type="Proteomes" id="UP001054857">
    <property type="component" value="Unassembled WGS sequence"/>
</dbReference>
<keyword evidence="2" id="KW-0472">Membrane</keyword>
<evidence type="ECO:0000313" key="3">
    <source>
        <dbReference type="EMBL" id="GFR52711.1"/>
    </source>
</evidence>
<dbReference type="GO" id="GO:0005884">
    <property type="term" value="C:actin filament"/>
    <property type="evidence" value="ECO:0007669"/>
    <property type="project" value="TreeGrafter"/>
</dbReference>
<feature type="transmembrane region" description="Helical" evidence="2">
    <location>
        <begin position="141"/>
        <end position="162"/>
    </location>
</feature>
<feature type="compositionally biased region" description="Pro residues" evidence="1">
    <location>
        <begin position="279"/>
        <end position="288"/>
    </location>
</feature>
<feature type="non-terminal residue" evidence="3">
    <location>
        <position position="1"/>
    </location>
</feature>
<sequence>AVLRTMGHLQVLSFMGEGLAFRTPPAFQAAASAGDWAALDWLSGGGAEWAKHFSKRLSRGDGPPPPPPPRIQSFTGGSEQYLLDTGLLSSTPYLSSMSSSSGANKATSAAVQTPSLVWNYTSAADTRADVEDAWRRLGSTIVLTGVLVGAALLVHGCAAIAPSTSRLSRLTGYSLHVVWPKPLLVVLTLTIPPLLFAACGALSHEAASGSGASVSVGAGAVVFVALSCFAALGVLTWLAIVVLRAAPSKLVATTATTSLCPSGQPMQPEPPTAAACGPPGDPQPPQPPVNADDGASEPPGCIAPLHAASSRQPPPSANPGLHPSDASRPPPDSGPPNLPNQLFTARSVAPPTAASGPPMGPRLLAAAPLQLMDVDDADAKSVQPRHGTPPLPEPQLMPAAPRRPQPTRTSQQPQMPSPPWPPLLPPPAPPPPPVSLLLPYGATSGANGGNAANDGVAAGVGLVASGRQANVREDVSFT</sequence>
<feature type="transmembrane region" description="Helical" evidence="2">
    <location>
        <begin position="214"/>
        <end position="240"/>
    </location>
</feature>
<accession>A0AAD3E6S1</accession>
<feature type="non-terminal residue" evidence="3">
    <location>
        <position position="478"/>
    </location>
</feature>
<dbReference type="EMBL" id="BMAR01000069">
    <property type="protein sequence ID" value="GFR52711.1"/>
    <property type="molecule type" value="Genomic_DNA"/>
</dbReference>
<protein>
    <submittedName>
        <fullName evidence="3">Uncharacterized protein</fullName>
    </submittedName>
</protein>
<evidence type="ECO:0000313" key="4">
    <source>
        <dbReference type="Proteomes" id="UP001054857"/>
    </source>
</evidence>
<gene>
    <name evidence="3" type="ORF">Agub_g15340</name>
</gene>
<organism evidence="3 4">
    <name type="scientific">Astrephomene gubernaculifera</name>
    <dbReference type="NCBI Taxonomy" id="47775"/>
    <lineage>
        <taxon>Eukaryota</taxon>
        <taxon>Viridiplantae</taxon>
        <taxon>Chlorophyta</taxon>
        <taxon>core chlorophytes</taxon>
        <taxon>Chlorophyceae</taxon>
        <taxon>CS clade</taxon>
        <taxon>Chlamydomonadales</taxon>
        <taxon>Astrephomenaceae</taxon>
        <taxon>Astrephomene</taxon>
    </lineage>
</organism>
<keyword evidence="2" id="KW-0812">Transmembrane</keyword>
<feature type="transmembrane region" description="Helical" evidence="2">
    <location>
        <begin position="182"/>
        <end position="202"/>
    </location>
</feature>
<feature type="compositionally biased region" description="Pro residues" evidence="1">
    <location>
        <begin position="328"/>
        <end position="338"/>
    </location>
</feature>
<feature type="compositionally biased region" description="Low complexity" evidence="1">
    <location>
        <begin position="435"/>
        <end position="456"/>
    </location>
</feature>
<comment type="caution">
    <text evidence="3">The sequence shown here is derived from an EMBL/GenBank/DDBJ whole genome shotgun (WGS) entry which is preliminary data.</text>
</comment>
<evidence type="ECO:0000256" key="1">
    <source>
        <dbReference type="SAM" id="MobiDB-lite"/>
    </source>
</evidence>
<evidence type="ECO:0000256" key="2">
    <source>
        <dbReference type="SAM" id="Phobius"/>
    </source>
</evidence>
<dbReference type="GO" id="GO:0030041">
    <property type="term" value="P:actin filament polymerization"/>
    <property type="evidence" value="ECO:0007669"/>
    <property type="project" value="TreeGrafter"/>
</dbReference>
<feature type="compositionally biased region" description="Pro residues" evidence="1">
    <location>
        <begin position="415"/>
        <end position="434"/>
    </location>
</feature>
<feature type="region of interest" description="Disordered" evidence="1">
    <location>
        <begin position="259"/>
        <end position="456"/>
    </location>
</feature>
<dbReference type="PANTHER" id="PTHR45691:SF6">
    <property type="entry name" value="PROTEIN DIAPHANOUS"/>
    <property type="match status" value="1"/>
</dbReference>
<keyword evidence="4" id="KW-1185">Reference proteome</keyword>
<feature type="compositionally biased region" description="Low complexity" evidence="1">
    <location>
        <begin position="398"/>
        <end position="414"/>
    </location>
</feature>
<dbReference type="AlphaFoldDB" id="A0AAD3E6S1"/>
<keyword evidence="2" id="KW-1133">Transmembrane helix</keyword>
<reference evidence="3 4" key="1">
    <citation type="journal article" date="2021" name="Sci. Rep.">
        <title>Genome sequencing of the multicellular alga Astrephomene provides insights into convergent evolution of germ-soma differentiation.</title>
        <authorList>
            <person name="Yamashita S."/>
            <person name="Yamamoto K."/>
            <person name="Matsuzaki R."/>
            <person name="Suzuki S."/>
            <person name="Yamaguchi H."/>
            <person name="Hirooka S."/>
            <person name="Minakuchi Y."/>
            <person name="Miyagishima S."/>
            <person name="Kawachi M."/>
            <person name="Toyoda A."/>
            <person name="Nozaki H."/>
        </authorList>
    </citation>
    <scope>NUCLEOTIDE SEQUENCE [LARGE SCALE GENOMIC DNA]</scope>
    <source>
        <strain evidence="3 4">NIES-4017</strain>
    </source>
</reference>
<proteinExistence type="predicted"/>
<dbReference type="InterPro" id="IPR051412">
    <property type="entry name" value="Formin_Homology_Diaphanous_sf"/>
</dbReference>
<dbReference type="PANTHER" id="PTHR45691">
    <property type="entry name" value="PROTEIN DIAPHANOUS"/>
    <property type="match status" value="1"/>
</dbReference>